<dbReference type="PROSITE" id="PS51257">
    <property type="entry name" value="PROKAR_LIPOPROTEIN"/>
    <property type="match status" value="1"/>
</dbReference>
<evidence type="ECO:0000313" key="2">
    <source>
        <dbReference type="EMBL" id="MFG6430383.1"/>
    </source>
</evidence>
<evidence type="ECO:0008006" key="4">
    <source>
        <dbReference type="Google" id="ProtNLM"/>
    </source>
</evidence>
<feature type="chain" id="PRO_5046166545" description="TonB C-terminal domain-containing protein" evidence="1">
    <location>
        <begin position="27"/>
        <end position="120"/>
    </location>
</feature>
<proteinExistence type="predicted"/>
<evidence type="ECO:0000256" key="1">
    <source>
        <dbReference type="SAM" id="SignalP"/>
    </source>
</evidence>
<gene>
    <name evidence="2" type="ORF">ACG00Y_10685</name>
</gene>
<evidence type="ECO:0000313" key="3">
    <source>
        <dbReference type="Proteomes" id="UP001606210"/>
    </source>
</evidence>
<reference evidence="2 3" key="1">
    <citation type="submission" date="2024-08" db="EMBL/GenBank/DDBJ databases">
        <authorList>
            <person name="Lu H."/>
        </authorList>
    </citation>
    <scope>NUCLEOTIDE SEQUENCE [LARGE SCALE GENOMIC DNA]</scope>
    <source>
        <strain evidence="2 3">LYH14W</strain>
    </source>
</reference>
<dbReference type="EMBL" id="JBIGHV010000004">
    <property type="protein sequence ID" value="MFG6430383.1"/>
    <property type="molecule type" value="Genomic_DNA"/>
</dbReference>
<feature type="signal peptide" evidence="1">
    <location>
        <begin position="1"/>
        <end position="26"/>
    </location>
</feature>
<keyword evidence="3" id="KW-1185">Reference proteome</keyword>
<protein>
    <recommendedName>
        <fullName evidence="4">TonB C-terminal domain-containing protein</fullName>
    </recommendedName>
</protein>
<dbReference type="Proteomes" id="UP001606210">
    <property type="component" value="Unassembled WGS sequence"/>
</dbReference>
<comment type="caution">
    <text evidence="2">The sequence shown here is derived from an EMBL/GenBank/DDBJ whole genome shotgun (WGS) entry which is preliminary data.</text>
</comment>
<accession>A0ABW7F176</accession>
<keyword evidence="1" id="KW-0732">Signal</keyword>
<organism evidence="2 3">
    <name type="scientific">Pelomonas parva</name>
    <dbReference type="NCBI Taxonomy" id="3299032"/>
    <lineage>
        <taxon>Bacteria</taxon>
        <taxon>Pseudomonadati</taxon>
        <taxon>Pseudomonadota</taxon>
        <taxon>Betaproteobacteria</taxon>
        <taxon>Burkholderiales</taxon>
        <taxon>Sphaerotilaceae</taxon>
        <taxon>Roseateles</taxon>
    </lineage>
</organism>
<sequence length="120" mass="13185">MNLMTRQPMKQLLLLTTLCATLACQAAEPASPVAAAGKETRSRCPTLPRLNFAKMPSGNLSFVVRFLIKADGSVENVRIEGKRAKDIKRIVMDAFNGYRCLPGEADQESTMTFGVKETSY</sequence>
<name>A0ABW7F176_9BURK</name>
<dbReference type="RefSeq" id="WP_394478621.1">
    <property type="nucleotide sequence ID" value="NZ_JBIGHV010000004.1"/>
</dbReference>